<reference evidence="1 2" key="1">
    <citation type="submission" date="2021-02" db="EMBL/GenBank/DDBJ databases">
        <title>Leptospira ainlahdjerensis sp. nov., Leptospira ainazelensis sp. nov., Leptospira abararensis sp. nov. and Leptospira chreensis sp. nov., four new species isolated from water sources in Algeria.</title>
        <authorList>
            <person name="Amara Korba A."/>
            <person name="Kainiu M."/>
            <person name="Vincent A.T."/>
            <person name="Mariet J.-F."/>
            <person name="Veyrier F.J."/>
            <person name="Goarant C."/>
            <person name="Picardeau M."/>
        </authorList>
    </citation>
    <scope>NUCLEOTIDE SEQUENCE [LARGE SCALE GENOMIC DNA]</scope>
    <source>
        <strain evidence="1 2">201903070</strain>
    </source>
</reference>
<accession>A0ABS2UCA4</accession>
<evidence type="ECO:0000313" key="1">
    <source>
        <dbReference type="EMBL" id="MBM9577990.1"/>
    </source>
</evidence>
<evidence type="ECO:0000313" key="2">
    <source>
        <dbReference type="Proteomes" id="UP000724686"/>
    </source>
</evidence>
<dbReference type="Pfam" id="PF07600">
    <property type="entry name" value="DUF1564"/>
    <property type="match status" value="1"/>
</dbReference>
<dbReference type="InterPro" id="IPR011458">
    <property type="entry name" value="DUF1564"/>
</dbReference>
<organism evidence="1 2">
    <name type="scientific">Leptospira ainlahdjerensis</name>
    <dbReference type="NCBI Taxonomy" id="2810033"/>
    <lineage>
        <taxon>Bacteria</taxon>
        <taxon>Pseudomonadati</taxon>
        <taxon>Spirochaetota</taxon>
        <taxon>Spirochaetia</taxon>
        <taxon>Leptospirales</taxon>
        <taxon>Leptospiraceae</taxon>
        <taxon>Leptospira</taxon>
    </lineage>
</organism>
<gene>
    <name evidence="1" type="ORF">JWG45_12610</name>
</gene>
<protein>
    <submittedName>
        <fullName evidence="1">DUF1564 domain-containing protein</fullName>
    </submittedName>
</protein>
<dbReference type="Proteomes" id="UP000724686">
    <property type="component" value="Unassembled WGS sequence"/>
</dbReference>
<keyword evidence="2" id="KW-1185">Reference proteome</keyword>
<name>A0ABS2UCA4_9LEPT</name>
<dbReference type="EMBL" id="JAFFPU010000044">
    <property type="protein sequence ID" value="MBM9577990.1"/>
    <property type="molecule type" value="Genomic_DNA"/>
</dbReference>
<comment type="caution">
    <text evidence="1">The sequence shown here is derived from an EMBL/GenBank/DDBJ whole genome shotgun (WGS) entry which is preliminary data.</text>
</comment>
<proteinExistence type="predicted"/>
<dbReference type="RefSeq" id="WP_205280044.1">
    <property type="nucleotide sequence ID" value="NZ_JAFFPU010000044.1"/>
</dbReference>
<sequence>MEMLSIRSDQFIESALVERKEDVVTILIPETEYFALDPKAQKDLKKKLPHLLRKYGKYLAGASRLNDKAGKILYQKNQGKMKRINFRVESGMWNILGILSLSHGVSRCFPFNYMLTLDSLEVGDSIVETMNAGAPTFHRVYSFIWQLDLQSKRIFRRLEFTPNPISPIFYGMYWSKPS</sequence>